<organism evidence="4 5">
    <name type="scientific">Gopherus evgoodei</name>
    <name type="common">Goodes thornscrub tortoise</name>
    <dbReference type="NCBI Taxonomy" id="1825980"/>
    <lineage>
        <taxon>Eukaryota</taxon>
        <taxon>Metazoa</taxon>
        <taxon>Chordata</taxon>
        <taxon>Craniata</taxon>
        <taxon>Vertebrata</taxon>
        <taxon>Euteleostomi</taxon>
        <taxon>Archelosauria</taxon>
        <taxon>Testudinata</taxon>
        <taxon>Testudines</taxon>
        <taxon>Cryptodira</taxon>
        <taxon>Durocryptodira</taxon>
        <taxon>Testudinoidea</taxon>
        <taxon>Testudinidae</taxon>
        <taxon>Gopherus</taxon>
    </lineage>
</organism>
<dbReference type="AlphaFoldDB" id="A0A8C5EZM6"/>
<protein>
    <submittedName>
        <fullName evidence="4">Chromatin target of PRMT1</fullName>
    </submittedName>
</protein>
<reference evidence="4" key="2">
    <citation type="submission" date="2025-08" db="UniProtKB">
        <authorList>
            <consortium name="Ensembl"/>
        </authorList>
    </citation>
    <scope>IDENTIFICATION</scope>
</reference>
<dbReference type="SMART" id="SM01218">
    <property type="entry name" value="FoP_duplication"/>
    <property type="match status" value="1"/>
</dbReference>
<reference evidence="4" key="1">
    <citation type="submission" date="2019-06" db="EMBL/GenBank/DDBJ databases">
        <title>G10K-VGP Goodes thornscrub tortoise genome, primary haplotype.</title>
        <authorList>
            <person name="Murphy B."/>
            <person name="Edwards T."/>
            <person name="Rhie A."/>
            <person name="Koren S."/>
            <person name="Phillippy A."/>
            <person name="Fedrigo O."/>
            <person name="Haase B."/>
            <person name="Mountcastle J."/>
            <person name="Lewin H."/>
            <person name="Damas J."/>
            <person name="Howe K."/>
            <person name="Formenti G."/>
            <person name="Myers G."/>
            <person name="Durbin R."/>
            <person name="Jarvis E.D."/>
        </authorList>
    </citation>
    <scope>NUCLEOTIDE SEQUENCE [LARGE SCALE GENOMIC DNA]</scope>
</reference>
<dbReference type="GeneTree" id="ENSGT00390000002869"/>
<dbReference type="GO" id="GO:0008327">
    <property type="term" value="F:methyl-CpG binding"/>
    <property type="evidence" value="ECO:0007669"/>
    <property type="project" value="Ensembl"/>
</dbReference>
<evidence type="ECO:0000259" key="3">
    <source>
        <dbReference type="SMART" id="SM01218"/>
    </source>
</evidence>
<feature type="region of interest" description="Disordered" evidence="2">
    <location>
        <begin position="245"/>
        <end position="324"/>
    </location>
</feature>
<keyword evidence="1" id="KW-0694">RNA-binding</keyword>
<feature type="region of interest" description="Disordered" evidence="2">
    <location>
        <begin position="196"/>
        <end position="228"/>
    </location>
</feature>
<dbReference type="GO" id="GO:0000346">
    <property type="term" value="C:transcription export complex"/>
    <property type="evidence" value="ECO:0007669"/>
    <property type="project" value="Ensembl"/>
</dbReference>
<feature type="region of interest" description="Disordered" evidence="2">
    <location>
        <begin position="68"/>
        <end position="93"/>
    </location>
</feature>
<proteinExistence type="predicted"/>
<keyword evidence="5" id="KW-1185">Reference proteome</keyword>
<dbReference type="GO" id="GO:0003723">
    <property type="term" value="F:RNA binding"/>
    <property type="evidence" value="ECO:0007669"/>
    <property type="project" value="UniProtKB-KW"/>
</dbReference>
<accession>A0A8C5EZM6</accession>
<reference evidence="4" key="3">
    <citation type="submission" date="2025-09" db="UniProtKB">
        <authorList>
            <consortium name="Ensembl"/>
        </authorList>
    </citation>
    <scope>IDENTIFICATION</scope>
</reference>
<dbReference type="GO" id="GO:0016607">
    <property type="term" value="C:nuclear speck"/>
    <property type="evidence" value="ECO:0007669"/>
    <property type="project" value="Ensembl"/>
</dbReference>
<evidence type="ECO:0000256" key="2">
    <source>
        <dbReference type="SAM" id="MobiDB-lite"/>
    </source>
</evidence>
<evidence type="ECO:0000313" key="4">
    <source>
        <dbReference type="Ensembl" id="ENSGEVP00005023825.1"/>
    </source>
</evidence>
<dbReference type="PANTHER" id="PTHR48426">
    <property type="entry name" value="CHROMATIN TARGET OF PRMT1 PROTEIN"/>
    <property type="match status" value="1"/>
</dbReference>
<dbReference type="InterPro" id="IPR025715">
    <property type="entry name" value="FoP_C"/>
</dbReference>
<dbReference type="OrthoDB" id="446014at2759"/>
<name>A0A8C5EZM6_9SAUR</name>
<sequence length="355" mass="37481">MAHPLRGRGRAGVITWCKAPRGERRVTWGRSRGCANRGGRSPFSPARRAGGVGKEAAAILFSALESECSGERAEGTEPHGASPAPHPRPAAPPGVLATVCFDDRDLKMAAQSAPKVVLKSTTKMSLNERFTNMLKNKQPMPVNIRATMQQQQQLASARNRRLAQQMENRPSVQAALKLKQKSLKQRLGKSNIQARLGRPAGPLARGAVGGRGLPMGQRGLPRGAMRGGRGARALLRGGIPLRGQSLLRGGRGVSPRMGLRRGGVRGRGGPGRGGLGRGAMGRGGIGGRGRGMAGRGRGGFGGRGRGRGRGRGSARPALTKEQLDNQLDAYMSKTKGHLDAELDAYMAQTDPETND</sequence>
<evidence type="ECO:0000313" key="5">
    <source>
        <dbReference type="Proteomes" id="UP000694390"/>
    </source>
</evidence>
<feature type="domain" description="Chromatin target of PRMT1 protein C-terminal" evidence="3">
    <location>
        <begin position="265"/>
        <end position="352"/>
    </location>
</feature>
<dbReference type="GO" id="GO:0006406">
    <property type="term" value="P:mRNA export from nucleus"/>
    <property type="evidence" value="ECO:0007669"/>
    <property type="project" value="Ensembl"/>
</dbReference>
<dbReference type="Ensembl" id="ENSGEVT00005025049.1">
    <property type="protein sequence ID" value="ENSGEVP00005023825.1"/>
    <property type="gene ID" value="ENSGEVG00005016918.1"/>
</dbReference>
<dbReference type="PANTHER" id="PTHR48426:SF1">
    <property type="entry name" value="CHROMATIN TARGET OF PRMT1 PROTEIN"/>
    <property type="match status" value="1"/>
</dbReference>
<dbReference type="Pfam" id="PF13865">
    <property type="entry name" value="FoP_duplication"/>
    <property type="match status" value="1"/>
</dbReference>
<evidence type="ECO:0000256" key="1">
    <source>
        <dbReference type="ARBA" id="ARBA00022884"/>
    </source>
</evidence>
<dbReference type="Proteomes" id="UP000694390">
    <property type="component" value="Chromosome 24"/>
</dbReference>
<dbReference type="InterPro" id="IPR052656">
    <property type="entry name" value="CTOP_PRMT1"/>
</dbReference>
<gene>
    <name evidence="4" type="primary">CHTOP</name>
</gene>
<dbReference type="GO" id="GO:0006338">
    <property type="term" value="P:chromatin remodeling"/>
    <property type="evidence" value="ECO:0007669"/>
    <property type="project" value="Ensembl"/>
</dbReference>
<feature type="compositionally biased region" description="Gly residues" evidence="2">
    <location>
        <begin position="265"/>
        <end position="303"/>
    </location>
</feature>